<organism evidence="2 3">
    <name type="scientific">Saccharolobus caldissimus</name>
    <dbReference type="NCBI Taxonomy" id="1702097"/>
    <lineage>
        <taxon>Archaea</taxon>
        <taxon>Thermoproteota</taxon>
        <taxon>Thermoprotei</taxon>
        <taxon>Sulfolobales</taxon>
        <taxon>Sulfolobaceae</taxon>
        <taxon>Saccharolobus</taxon>
    </lineage>
</organism>
<evidence type="ECO:0000313" key="3">
    <source>
        <dbReference type="Proteomes" id="UP001319921"/>
    </source>
</evidence>
<proteinExistence type="predicted"/>
<dbReference type="AlphaFoldDB" id="A0AAQ4CUM0"/>
<feature type="transmembrane region" description="Helical" evidence="1">
    <location>
        <begin position="7"/>
        <end position="28"/>
    </location>
</feature>
<feature type="transmembrane region" description="Helical" evidence="1">
    <location>
        <begin position="34"/>
        <end position="56"/>
    </location>
</feature>
<dbReference type="KEGG" id="scas:SACC_25180"/>
<gene>
    <name evidence="2" type="ORF">SACC_25180</name>
</gene>
<dbReference type="GeneID" id="68867235"/>
<evidence type="ECO:0000313" key="2">
    <source>
        <dbReference type="EMBL" id="BDB99501.1"/>
    </source>
</evidence>
<keyword evidence="1" id="KW-1133">Transmembrane helix</keyword>
<keyword evidence="1" id="KW-0812">Transmembrane</keyword>
<reference evidence="2 3" key="1">
    <citation type="journal article" date="2022" name="Microbiol. Resour. Announc.">
        <title>Complete Genome Sequence of the Hyperthermophilic and Acidophilic Archaeon Saccharolobus caldissimus Strain HS-3T.</title>
        <authorList>
            <person name="Sakai H.D."/>
            <person name="Kurosawa N."/>
        </authorList>
    </citation>
    <scope>NUCLEOTIDE SEQUENCE [LARGE SCALE GENOMIC DNA]</scope>
    <source>
        <strain evidence="2 3">JCM32116</strain>
    </source>
</reference>
<protein>
    <submittedName>
        <fullName evidence="2">Uncharacterized protein</fullName>
    </submittedName>
</protein>
<sequence>MPQIEPYRALVHIASIGILFAAILYFLQYIKNALMYYLLFISSIIFISILIYYLVYKPIVNSKYFKY</sequence>
<dbReference type="Proteomes" id="UP001319921">
    <property type="component" value="Chromosome"/>
</dbReference>
<evidence type="ECO:0000256" key="1">
    <source>
        <dbReference type="SAM" id="Phobius"/>
    </source>
</evidence>
<dbReference type="EMBL" id="AP025226">
    <property type="protein sequence ID" value="BDB99501.1"/>
    <property type="molecule type" value="Genomic_DNA"/>
</dbReference>
<dbReference type="RefSeq" id="WP_229569834.1">
    <property type="nucleotide sequence ID" value="NZ_AP025226.1"/>
</dbReference>
<keyword evidence="1" id="KW-0472">Membrane</keyword>
<keyword evidence="3" id="KW-1185">Reference proteome</keyword>
<accession>A0AAQ4CUM0</accession>
<name>A0AAQ4CUM0_9CREN</name>